<dbReference type="SMART" id="SM00382">
    <property type="entry name" value="AAA"/>
    <property type="match status" value="1"/>
</dbReference>
<evidence type="ECO:0000256" key="4">
    <source>
        <dbReference type="ARBA" id="ARBA00022692"/>
    </source>
</evidence>
<feature type="transmembrane region" description="Helical" evidence="9">
    <location>
        <begin position="21"/>
        <end position="42"/>
    </location>
</feature>
<dbReference type="Pfam" id="PF00664">
    <property type="entry name" value="ABC_membrane"/>
    <property type="match status" value="1"/>
</dbReference>
<evidence type="ECO:0000259" key="11">
    <source>
        <dbReference type="PROSITE" id="PS50929"/>
    </source>
</evidence>
<dbReference type="OrthoDB" id="9760168at2"/>
<evidence type="ECO:0000256" key="8">
    <source>
        <dbReference type="ARBA" id="ARBA00023136"/>
    </source>
</evidence>
<dbReference type="GO" id="GO:0140359">
    <property type="term" value="F:ABC-type transporter activity"/>
    <property type="evidence" value="ECO:0007669"/>
    <property type="project" value="InterPro"/>
</dbReference>
<dbReference type="InterPro" id="IPR011527">
    <property type="entry name" value="ABC1_TM_dom"/>
</dbReference>
<dbReference type="InParanoid" id="A0A0D2J0V7"/>
<dbReference type="FunFam" id="3.40.50.300:FF:000221">
    <property type="entry name" value="Multidrug ABC transporter ATP-binding protein"/>
    <property type="match status" value="1"/>
</dbReference>
<dbReference type="InterPro" id="IPR036640">
    <property type="entry name" value="ABC1_TM_sf"/>
</dbReference>
<feature type="domain" description="ABC transporter" evidence="10">
    <location>
        <begin position="333"/>
        <end position="566"/>
    </location>
</feature>
<organism evidence="12 13">
    <name type="scientific">Dethiosulfatarculus sandiegensis</name>
    <dbReference type="NCBI Taxonomy" id="1429043"/>
    <lineage>
        <taxon>Bacteria</taxon>
        <taxon>Pseudomonadati</taxon>
        <taxon>Thermodesulfobacteriota</taxon>
        <taxon>Desulfarculia</taxon>
        <taxon>Desulfarculales</taxon>
        <taxon>Desulfarculaceae</taxon>
        <taxon>Dethiosulfatarculus</taxon>
    </lineage>
</organism>
<evidence type="ECO:0000259" key="10">
    <source>
        <dbReference type="PROSITE" id="PS50893"/>
    </source>
</evidence>
<feature type="domain" description="ABC transmembrane type-1" evidence="11">
    <location>
        <begin position="48"/>
        <end position="301"/>
    </location>
</feature>
<dbReference type="InterPro" id="IPR027417">
    <property type="entry name" value="P-loop_NTPase"/>
</dbReference>
<feature type="transmembrane region" description="Helical" evidence="9">
    <location>
        <begin position="158"/>
        <end position="176"/>
    </location>
</feature>
<evidence type="ECO:0000256" key="5">
    <source>
        <dbReference type="ARBA" id="ARBA00022741"/>
    </source>
</evidence>
<dbReference type="CDD" id="cd07346">
    <property type="entry name" value="ABC_6TM_exporters"/>
    <property type="match status" value="1"/>
</dbReference>
<dbReference type="STRING" id="1429043.X474_21895"/>
<evidence type="ECO:0000256" key="3">
    <source>
        <dbReference type="ARBA" id="ARBA00022475"/>
    </source>
</evidence>
<feature type="transmembrane region" description="Helical" evidence="9">
    <location>
        <begin position="237"/>
        <end position="261"/>
    </location>
</feature>
<dbReference type="PANTHER" id="PTHR24221">
    <property type="entry name" value="ATP-BINDING CASSETTE SUB-FAMILY B"/>
    <property type="match status" value="1"/>
</dbReference>
<keyword evidence="2" id="KW-0813">Transport</keyword>
<dbReference type="GO" id="GO:0034040">
    <property type="term" value="F:ATPase-coupled lipid transmembrane transporter activity"/>
    <property type="evidence" value="ECO:0007669"/>
    <property type="project" value="TreeGrafter"/>
</dbReference>
<evidence type="ECO:0000313" key="13">
    <source>
        <dbReference type="Proteomes" id="UP000032233"/>
    </source>
</evidence>
<keyword evidence="3" id="KW-1003">Cell membrane</keyword>
<keyword evidence="8 9" id="KW-0472">Membrane</keyword>
<evidence type="ECO:0000256" key="6">
    <source>
        <dbReference type="ARBA" id="ARBA00022840"/>
    </source>
</evidence>
<feature type="transmembrane region" description="Helical" evidence="9">
    <location>
        <begin position="267"/>
        <end position="288"/>
    </location>
</feature>
<dbReference type="SUPFAM" id="SSF90123">
    <property type="entry name" value="ABC transporter transmembrane region"/>
    <property type="match status" value="1"/>
</dbReference>
<protein>
    <submittedName>
        <fullName evidence="12">ABC transporter</fullName>
    </submittedName>
</protein>
<dbReference type="SUPFAM" id="SSF52540">
    <property type="entry name" value="P-loop containing nucleoside triphosphate hydrolases"/>
    <property type="match status" value="1"/>
</dbReference>
<dbReference type="GO" id="GO:0005886">
    <property type="term" value="C:plasma membrane"/>
    <property type="evidence" value="ECO:0007669"/>
    <property type="project" value="UniProtKB-SubCell"/>
</dbReference>
<dbReference type="Gene3D" id="1.20.1560.10">
    <property type="entry name" value="ABC transporter type 1, transmembrane domain"/>
    <property type="match status" value="1"/>
</dbReference>
<keyword evidence="7 9" id="KW-1133">Transmembrane helix</keyword>
<dbReference type="PANTHER" id="PTHR24221:SF397">
    <property type="entry name" value="ABC TRANSPORTER, ATP-BINDING TRANSMEMBRANE PROTEIN"/>
    <property type="match status" value="1"/>
</dbReference>
<accession>A0A0D2J0V7</accession>
<evidence type="ECO:0000256" key="7">
    <source>
        <dbReference type="ARBA" id="ARBA00022989"/>
    </source>
</evidence>
<dbReference type="GO" id="GO:0005524">
    <property type="term" value="F:ATP binding"/>
    <property type="evidence" value="ECO:0007669"/>
    <property type="project" value="UniProtKB-KW"/>
</dbReference>
<keyword evidence="6" id="KW-0067">ATP-binding</keyword>
<keyword evidence="5" id="KW-0547">Nucleotide-binding</keyword>
<keyword evidence="13" id="KW-1185">Reference proteome</keyword>
<dbReference type="PROSITE" id="PS50929">
    <property type="entry name" value="ABC_TM1F"/>
    <property type="match status" value="1"/>
</dbReference>
<reference evidence="12 13" key="1">
    <citation type="submission" date="2013-11" db="EMBL/GenBank/DDBJ databases">
        <title>Metagenomic analysis of a methanogenic consortium involved in long chain n-alkane degradation.</title>
        <authorList>
            <person name="Davidova I.A."/>
            <person name="Callaghan A.V."/>
            <person name="Wawrik B."/>
            <person name="Pruitt S."/>
            <person name="Marks C."/>
            <person name="Duncan K.E."/>
            <person name="Suflita J.M."/>
        </authorList>
    </citation>
    <scope>NUCLEOTIDE SEQUENCE [LARGE SCALE GENOMIC DNA]</scope>
    <source>
        <strain evidence="12 13">SPR</strain>
    </source>
</reference>
<dbReference type="Pfam" id="PF00005">
    <property type="entry name" value="ABC_tran"/>
    <property type="match status" value="1"/>
</dbReference>
<evidence type="ECO:0000256" key="1">
    <source>
        <dbReference type="ARBA" id="ARBA00004651"/>
    </source>
</evidence>
<dbReference type="GO" id="GO:0016887">
    <property type="term" value="F:ATP hydrolysis activity"/>
    <property type="evidence" value="ECO:0007669"/>
    <property type="project" value="InterPro"/>
</dbReference>
<sequence>MLKNLLYLIKTTQAELAPPALGEMLHGMLLAAPTGMLLLIIWELFREHPDPNRLWLQVIALAVMLVLQLWLAGKVMVKTNAAILTMTAKLRLMLGDKLHKLSLGYYKLRDPGDLASVVLQDVSNFEAIFKEHFQSLIGAVFGTLFLSVFLFIMDWKLALLMITAIPCAFLLMLISTKISQKFSLRHVASRNETGSKFIEYILGVQHLKAFNLTGSRFSSLKTAFDDLRQNSVKLEAAVGPLVITALVVFELFFLLMVYAALSRLNHSGGPLISISVFIAFLIVGYRLYAPLQLAMGSYAILNYMNVSVERIRQLLEAPPQDKGKDLRPEKHEIVFDDVTFAYTERKVLKNVSLSIPEKALTALVGPSGSGKTTIANLIARFWDVQKGDITIGGISLKDMSPKTVYSLISQVFQDVYLFDDTILNNIKIGKPEASEAEIMRAAEKAQVTEFLGALENGIHTKVGEGGQKLSGGQKQRISIARAMLKDAPIILLDEATAALDPENEIHIQLAIQELVKKKTVLVIAHKLQTIRNADNIIVVQDGGVSEAGTHPELLEKKGLYAQYWNTQQSSNGWKIGVAAS</sequence>
<dbReference type="AlphaFoldDB" id="A0A0D2J0V7"/>
<dbReference type="PROSITE" id="PS00211">
    <property type="entry name" value="ABC_TRANSPORTER_1"/>
    <property type="match status" value="1"/>
</dbReference>
<comment type="caution">
    <text evidence="12">The sequence shown here is derived from an EMBL/GenBank/DDBJ whole genome shotgun (WGS) entry which is preliminary data.</text>
</comment>
<keyword evidence="4 9" id="KW-0812">Transmembrane</keyword>
<dbReference type="InterPro" id="IPR017871">
    <property type="entry name" value="ABC_transporter-like_CS"/>
</dbReference>
<feature type="transmembrane region" description="Helical" evidence="9">
    <location>
        <begin position="54"/>
        <end position="72"/>
    </location>
</feature>
<dbReference type="Proteomes" id="UP000032233">
    <property type="component" value="Unassembled WGS sequence"/>
</dbReference>
<comment type="subcellular location">
    <subcellularLocation>
        <location evidence="1">Cell membrane</location>
        <topology evidence="1">Multi-pass membrane protein</topology>
    </subcellularLocation>
</comment>
<evidence type="ECO:0000256" key="2">
    <source>
        <dbReference type="ARBA" id="ARBA00022448"/>
    </source>
</evidence>
<dbReference type="InterPro" id="IPR039421">
    <property type="entry name" value="Type_1_exporter"/>
</dbReference>
<proteinExistence type="predicted"/>
<dbReference type="EMBL" id="AZAC01000038">
    <property type="protein sequence ID" value="KIX11884.1"/>
    <property type="molecule type" value="Genomic_DNA"/>
</dbReference>
<dbReference type="PROSITE" id="PS50893">
    <property type="entry name" value="ABC_TRANSPORTER_2"/>
    <property type="match status" value="1"/>
</dbReference>
<evidence type="ECO:0000256" key="9">
    <source>
        <dbReference type="SAM" id="Phobius"/>
    </source>
</evidence>
<dbReference type="Gene3D" id="3.40.50.300">
    <property type="entry name" value="P-loop containing nucleotide triphosphate hydrolases"/>
    <property type="match status" value="1"/>
</dbReference>
<evidence type="ECO:0000313" key="12">
    <source>
        <dbReference type="EMBL" id="KIX11884.1"/>
    </source>
</evidence>
<feature type="transmembrane region" description="Helical" evidence="9">
    <location>
        <begin position="133"/>
        <end position="152"/>
    </location>
</feature>
<dbReference type="InterPro" id="IPR003593">
    <property type="entry name" value="AAA+_ATPase"/>
</dbReference>
<gene>
    <name evidence="12" type="ORF">X474_21895</name>
</gene>
<dbReference type="InterPro" id="IPR003439">
    <property type="entry name" value="ABC_transporter-like_ATP-bd"/>
</dbReference>
<name>A0A0D2J0V7_9BACT</name>